<gene>
    <name evidence="1" type="ORF">BDP27DRAFT_1450069</name>
</gene>
<dbReference type="EMBL" id="JADNRY010000098">
    <property type="protein sequence ID" value="KAF9065790.1"/>
    <property type="molecule type" value="Genomic_DNA"/>
</dbReference>
<keyword evidence="2" id="KW-1185">Reference proteome</keyword>
<dbReference type="OrthoDB" id="3020626at2759"/>
<dbReference type="Proteomes" id="UP000772434">
    <property type="component" value="Unassembled WGS sequence"/>
</dbReference>
<comment type="caution">
    <text evidence="1">The sequence shown here is derived from an EMBL/GenBank/DDBJ whole genome shotgun (WGS) entry which is preliminary data.</text>
</comment>
<evidence type="ECO:0000313" key="1">
    <source>
        <dbReference type="EMBL" id="KAF9065790.1"/>
    </source>
</evidence>
<accession>A0A9P5U3K1</accession>
<name>A0A9P5U3K1_9AGAR</name>
<proteinExistence type="predicted"/>
<dbReference type="SUPFAM" id="SSF52047">
    <property type="entry name" value="RNI-like"/>
    <property type="match status" value="1"/>
</dbReference>
<evidence type="ECO:0000313" key="2">
    <source>
        <dbReference type="Proteomes" id="UP000772434"/>
    </source>
</evidence>
<evidence type="ECO:0008006" key="3">
    <source>
        <dbReference type="Google" id="ProtNLM"/>
    </source>
</evidence>
<dbReference type="AlphaFoldDB" id="A0A9P5U3K1"/>
<protein>
    <recommendedName>
        <fullName evidence="3">FBD domain-containing protein</fullName>
    </recommendedName>
</protein>
<reference evidence="1" key="1">
    <citation type="submission" date="2020-11" db="EMBL/GenBank/DDBJ databases">
        <authorList>
            <consortium name="DOE Joint Genome Institute"/>
            <person name="Ahrendt S."/>
            <person name="Riley R."/>
            <person name="Andreopoulos W."/>
            <person name="Labutti K."/>
            <person name="Pangilinan J."/>
            <person name="Ruiz-Duenas F.J."/>
            <person name="Barrasa J.M."/>
            <person name="Sanchez-Garcia M."/>
            <person name="Camarero S."/>
            <person name="Miyauchi S."/>
            <person name="Serrano A."/>
            <person name="Linde D."/>
            <person name="Babiker R."/>
            <person name="Drula E."/>
            <person name="Ayuso-Fernandez I."/>
            <person name="Pacheco R."/>
            <person name="Padilla G."/>
            <person name="Ferreira P."/>
            <person name="Barriuso J."/>
            <person name="Kellner H."/>
            <person name="Castanera R."/>
            <person name="Alfaro M."/>
            <person name="Ramirez L."/>
            <person name="Pisabarro A.G."/>
            <person name="Kuo A."/>
            <person name="Tritt A."/>
            <person name="Lipzen A."/>
            <person name="He G."/>
            <person name="Yan M."/>
            <person name="Ng V."/>
            <person name="Cullen D."/>
            <person name="Martin F."/>
            <person name="Rosso M.-N."/>
            <person name="Henrissat B."/>
            <person name="Hibbett D."/>
            <person name="Martinez A.T."/>
            <person name="Grigoriev I.V."/>
        </authorList>
    </citation>
    <scope>NUCLEOTIDE SEQUENCE</scope>
    <source>
        <strain evidence="1">AH 40177</strain>
    </source>
</reference>
<organism evidence="1 2">
    <name type="scientific">Rhodocollybia butyracea</name>
    <dbReference type="NCBI Taxonomy" id="206335"/>
    <lineage>
        <taxon>Eukaryota</taxon>
        <taxon>Fungi</taxon>
        <taxon>Dikarya</taxon>
        <taxon>Basidiomycota</taxon>
        <taxon>Agaricomycotina</taxon>
        <taxon>Agaricomycetes</taxon>
        <taxon>Agaricomycetidae</taxon>
        <taxon>Agaricales</taxon>
        <taxon>Marasmiineae</taxon>
        <taxon>Omphalotaceae</taxon>
        <taxon>Rhodocollybia</taxon>
    </lineage>
</organism>
<sequence>MRIVESLPKLEALTLCNRVVRESLSNFQFVPMPSLHRVIIVTLRSPIDLQSNLPWTQLTRLRLHGFHNVPALVQLCPKLTVLSLILDSELGEALPRYPVVIRHSHLKVLSLWLTTDSDMLQVLENVLDVLDLPSLDTLLVRCYERPPVSPCIAALVIVDEFIQSSSCTLTKFSIYDVDVLDFSIFMAFLKILHHNPSITRLIILDPSRRSKAQDVVDLLRQPSLSTNPLPILQALDFWTWKEGCDKLQVETIGFRPLVPW</sequence>